<organism evidence="5 6">
    <name type="scientific">Streptomyces laurentii</name>
    <dbReference type="NCBI Taxonomy" id="39478"/>
    <lineage>
        <taxon>Bacteria</taxon>
        <taxon>Bacillati</taxon>
        <taxon>Actinomycetota</taxon>
        <taxon>Actinomycetes</taxon>
        <taxon>Kitasatosporales</taxon>
        <taxon>Streptomycetaceae</taxon>
        <taxon>Streptomyces</taxon>
    </lineage>
</organism>
<dbReference type="CDD" id="cd06530">
    <property type="entry name" value="S26_SPase_I"/>
    <property type="match status" value="1"/>
</dbReference>
<dbReference type="AlphaFoldDB" id="A0A160NZ86"/>
<dbReference type="Gene3D" id="2.10.109.10">
    <property type="entry name" value="Umud Fragment, subunit A"/>
    <property type="match status" value="1"/>
</dbReference>
<proteinExistence type="inferred from homology"/>
<comment type="similarity">
    <text evidence="2 3">Belongs to the peptidase S26 family.</text>
</comment>
<dbReference type="InterPro" id="IPR019533">
    <property type="entry name" value="Peptidase_S26"/>
</dbReference>
<evidence type="ECO:0000256" key="2">
    <source>
        <dbReference type="ARBA" id="ARBA00009370"/>
    </source>
</evidence>
<name>A0A160NZ86_STRLU</name>
<dbReference type="SUPFAM" id="SSF51306">
    <property type="entry name" value="LexA/Signal peptidase"/>
    <property type="match status" value="1"/>
</dbReference>
<dbReference type="InterPro" id="IPR000223">
    <property type="entry name" value="Pept_S26A_signal_pept_1"/>
</dbReference>
<dbReference type="InterPro" id="IPR036286">
    <property type="entry name" value="LexA/Signal_pep-like_sf"/>
</dbReference>
<keyword evidence="6" id="KW-1185">Reference proteome</keyword>
<gene>
    <name evidence="5" type="ORF">SLA_2746</name>
</gene>
<feature type="transmembrane region" description="Helical" evidence="3">
    <location>
        <begin position="182"/>
        <end position="204"/>
    </location>
</feature>
<keyword evidence="3" id="KW-0812">Transmembrane</keyword>
<dbReference type="GO" id="GO:0006465">
    <property type="term" value="P:signal peptide processing"/>
    <property type="evidence" value="ECO:0007669"/>
    <property type="project" value="InterPro"/>
</dbReference>
<dbReference type="PANTHER" id="PTHR43390:SF1">
    <property type="entry name" value="CHLOROPLAST PROCESSING PEPTIDASE"/>
    <property type="match status" value="1"/>
</dbReference>
<evidence type="ECO:0000256" key="3">
    <source>
        <dbReference type="RuleBase" id="RU362042"/>
    </source>
</evidence>
<feature type="transmembrane region" description="Helical" evidence="3">
    <location>
        <begin position="12"/>
        <end position="32"/>
    </location>
</feature>
<reference evidence="5 6" key="1">
    <citation type="journal article" date="2016" name="Genome Announc.">
        <title>Complete Genome Sequence of Thiostrepton-Producing Streptomyces laurentii ATCC 31255.</title>
        <authorList>
            <person name="Doi K."/>
            <person name="Fujino Y."/>
            <person name="Nagayoshi Y."/>
            <person name="Ohshima T."/>
            <person name="Ogata S."/>
        </authorList>
    </citation>
    <scope>NUCLEOTIDE SEQUENCE [LARGE SCALE GENOMIC DNA]</scope>
    <source>
        <strain evidence="5 6">ATCC 31255</strain>
    </source>
</reference>
<comment type="caution">
    <text evidence="3">Lacks conserved residue(s) required for the propagation of feature annotation.</text>
</comment>
<dbReference type="EC" id="3.4.21.89" evidence="3"/>
<evidence type="ECO:0000256" key="1">
    <source>
        <dbReference type="ARBA" id="ARBA00004401"/>
    </source>
</evidence>
<evidence type="ECO:0000259" key="4">
    <source>
        <dbReference type="Pfam" id="PF10502"/>
    </source>
</evidence>
<dbReference type="GO" id="GO:0004252">
    <property type="term" value="F:serine-type endopeptidase activity"/>
    <property type="evidence" value="ECO:0007669"/>
    <property type="project" value="InterPro"/>
</dbReference>
<comment type="catalytic activity">
    <reaction evidence="3">
        <text>Cleavage of hydrophobic, N-terminal signal or leader sequences from secreted and periplasmic proteins.</text>
        <dbReference type="EC" id="3.4.21.89"/>
    </reaction>
</comment>
<dbReference type="Proteomes" id="UP000217676">
    <property type="component" value="Chromosome"/>
</dbReference>
<keyword evidence="3" id="KW-0378">Hydrolase</keyword>
<dbReference type="GO" id="GO:0005886">
    <property type="term" value="C:plasma membrane"/>
    <property type="evidence" value="ECO:0007669"/>
    <property type="project" value="UniProtKB-SubCell"/>
</dbReference>
<dbReference type="GO" id="GO:0009003">
    <property type="term" value="F:signal peptidase activity"/>
    <property type="evidence" value="ECO:0007669"/>
    <property type="project" value="UniProtKB-EC"/>
</dbReference>
<evidence type="ECO:0000313" key="5">
    <source>
        <dbReference type="EMBL" id="BAU83664.1"/>
    </source>
</evidence>
<dbReference type="NCBIfam" id="TIGR02227">
    <property type="entry name" value="sigpep_I_bact"/>
    <property type="match status" value="1"/>
</dbReference>
<comment type="subcellular location">
    <subcellularLocation>
        <location evidence="1">Cell membrane</location>
        <topology evidence="1">Single-pass type II membrane protein</topology>
    </subcellularLocation>
    <subcellularLocation>
        <location evidence="3">Membrane</location>
        <topology evidence="3">Single-pass type II membrane protein</topology>
    </subcellularLocation>
</comment>
<dbReference type="PANTHER" id="PTHR43390">
    <property type="entry name" value="SIGNAL PEPTIDASE I"/>
    <property type="match status" value="1"/>
</dbReference>
<sequence length="218" mass="22321">MRPGRGLRIAGLTLAPLGVLLIAAGFLLRVAYPGHTVQGTSMEPAYGPGDTLLAERVEPSELRRGDVVLVTAPEWGVSRDLLVRRVIGVGGDRVRSDGGRLYVNGRPLAEPYVAGTGGGPLGAEPDVEVTVPEGRLFLLGDNRANSNDARNHRDDPHQGTLPVTAARERVASGPLGAVGAGAGVFGGAVVLLTGLGLGLGGLLAGRAGRRAGPAWQVP</sequence>
<dbReference type="EMBL" id="AP017424">
    <property type="protein sequence ID" value="BAU83664.1"/>
    <property type="molecule type" value="Genomic_DNA"/>
</dbReference>
<feature type="domain" description="Peptidase S26" evidence="4">
    <location>
        <begin position="18"/>
        <end position="152"/>
    </location>
</feature>
<accession>A0A160NZ86</accession>
<keyword evidence="3" id="KW-0472">Membrane</keyword>
<dbReference type="PRINTS" id="PR00727">
    <property type="entry name" value="LEADERPTASE"/>
</dbReference>
<dbReference type="Pfam" id="PF10502">
    <property type="entry name" value="Peptidase_S26"/>
    <property type="match status" value="1"/>
</dbReference>
<protein>
    <recommendedName>
        <fullName evidence="3">Signal peptidase I</fullName>
        <ecNumber evidence="3">3.4.21.89</ecNumber>
    </recommendedName>
</protein>
<keyword evidence="3" id="KW-0645">Protease</keyword>
<evidence type="ECO:0000313" key="6">
    <source>
        <dbReference type="Proteomes" id="UP000217676"/>
    </source>
</evidence>
<dbReference type="KEGG" id="slau:SLA_2746"/>
<keyword evidence="3" id="KW-1133">Transmembrane helix</keyword>